<dbReference type="Proteomes" id="UP001500630">
    <property type="component" value="Unassembled WGS sequence"/>
</dbReference>
<evidence type="ECO:0000259" key="1">
    <source>
        <dbReference type="Pfam" id="PF00899"/>
    </source>
</evidence>
<dbReference type="SUPFAM" id="SSF69572">
    <property type="entry name" value="Activating enzymes of the ubiquitin-like proteins"/>
    <property type="match status" value="1"/>
</dbReference>
<evidence type="ECO:0000313" key="2">
    <source>
        <dbReference type="EMBL" id="GAA3537822.1"/>
    </source>
</evidence>
<name>A0ABP6VQ73_9ACTN</name>
<proteinExistence type="predicted"/>
<dbReference type="GO" id="GO:0016779">
    <property type="term" value="F:nucleotidyltransferase activity"/>
    <property type="evidence" value="ECO:0007669"/>
    <property type="project" value="UniProtKB-KW"/>
</dbReference>
<evidence type="ECO:0000313" key="3">
    <source>
        <dbReference type="Proteomes" id="UP001500630"/>
    </source>
</evidence>
<gene>
    <name evidence="2" type="ORF">GCM10022419_017240</name>
</gene>
<accession>A0ABP6VQ73</accession>
<keyword evidence="2" id="KW-0548">Nucleotidyltransferase</keyword>
<dbReference type="PANTHER" id="PTHR10953:SF102">
    <property type="entry name" value="ADENYLYLTRANSFERASE AND SULFURTRANSFERASE MOCS3"/>
    <property type="match status" value="1"/>
</dbReference>
<comment type="caution">
    <text evidence="2">The sequence shown here is derived from an EMBL/GenBank/DDBJ whole genome shotgun (WGS) entry which is preliminary data.</text>
</comment>
<dbReference type="InterPro" id="IPR000594">
    <property type="entry name" value="ThiF_NAD_FAD-bd"/>
</dbReference>
<keyword evidence="2" id="KW-0808">Transferase</keyword>
<sequence>MADTLSLNRYIRLKPIYPIYQMDESRFRIGAQAGVTVEIADPFGQLWTLVNALDGTRPLAEVVAVVRAAHPDVGIDDVLTAVADLDQRGFVEEAAATVYDSGLLSRYEGNVNYFSHYGTLSSSRADAQDRLRSAHCVLFGLGGGGSYILPLLLGAGFGKITAVDYDQVERTNLNRQFLYHESDIGSDKTEAAARLAAQINPDVEFVPVQRKIESGGQVADLVRGADVAICAIDEPPFIAQRRVNAGCVKEVVPYVGGGSFVTRGRLFTVRPYESGCLDCLHLYYSRTDPRYRRQLAGALRANLDHVTIAFPPHIAMIAAMIAGEAIRLVTRHAAPIALAQQIDVHYETGALEVMSQWPRDAVGCPVCGDGAEASEFEVWQSGASAQERSIV</sequence>
<dbReference type="PANTHER" id="PTHR10953">
    <property type="entry name" value="UBIQUITIN-ACTIVATING ENZYME E1"/>
    <property type="match status" value="1"/>
</dbReference>
<feature type="domain" description="THIF-type NAD/FAD binding fold" evidence="1">
    <location>
        <begin position="122"/>
        <end position="339"/>
    </location>
</feature>
<protein>
    <submittedName>
        <fullName evidence="2">ThiF family adenylyltransferase</fullName>
    </submittedName>
</protein>
<keyword evidence="3" id="KW-1185">Reference proteome</keyword>
<reference evidence="3" key="1">
    <citation type="journal article" date="2019" name="Int. J. Syst. Evol. Microbiol.">
        <title>The Global Catalogue of Microorganisms (GCM) 10K type strain sequencing project: providing services to taxonomists for standard genome sequencing and annotation.</title>
        <authorList>
            <consortium name="The Broad Institute Genomics Platform"/>
            <consortium name="The Broad Institute Genome Sequencing Center for Infectious Disease"/>
            <person name="Wu L."/>
            <person name="Ma J."/>
        </authorList>
    </citation>
    <scope>NUCLEOTIDE SEQUENCE [LARGE SCALE GENOMIC DNA]</scope>
    <source>
        <strain evidence="3">JCM 17326</strain>
    </source>
</reference>
<dbReference type="Gene3D" id="3.40.50.720">
    <property type="entry name" value="NAD(P)-binding Rossmann-like Domain"/>
    <property type="match status" value="1"/>
</dbReference>
<dbReference type="Pfam" id="PF00899">
    <property type="entry name" value="ThiF"/>
    <property type="match status" value="1"/>
</dbReference>
<dbReference type="EMBL" id="BAABDQ010000003">
    <property type="protein sequence ID" value="GAA3537822.1"/>
    <property type="molecule type" value="Genomic_DNA"/>
</dbReference>
<dbReference type="RefSeq" id="WP_345560063.1">
    <property type="nucleotide sequence ID" value="NZ_BAABDQ010000003.1"/>
</dbReference>
<dbReference type="InterPro" id="IPR045886">
    <property type="entry name" value="ThiF/MoeB/HesA"/>
</dbReference>
<dbReference type="InterPro" id="IPR035985">
    <property type="entry name" value="Ubiquitin-activating_enz"/>
</dbReference>
<organism evidence="2 3">
    <name type="scientific">Nonomuraea rosea</name>
    <dbReference type="NCBI Taxonomy" id="638574"/>
    <lineage>
        <taxon>Bacteria</taxon>
        <taxon>Bacillati</taxon>
        <taxon>Actinomycetota</taxon>
        <taxon>Actinomycetes</taxon>
        <taxon>Streptosporangiales</taxon>
        <taxon>Streptosporangiaceae</taxon>
        <taxon>Nonomuraea</taxon>
    </lineage>
</organism>